<dbReference type="InterPro" id="IPR028896">
    <property type="entry name" value="GcvT/YgfZ/DmdA"/>
</dbReference>
<dbReference type="InterPro" id="IPR013977">
    <property type="entry name" value="GcvT_C"/>
</dbReference>
<dbReference type="PANTHER" id="PTHR43757">
    <property type="entry name" value="AMINOMETHYLTRANSFERASE"/>
    <property type="match status" value="1"/>
</dbReference>
<dbReference type="PANTHER" id="PTHR43757:SF2">
    <property type="entry name" value="AMINOMETHYLTRANSFERASE, MITOCHONDRIAL"/>
    <property type="match status" value="1"/>
</dbReference>
<dbReference type="Gene3D" id="3.30.1360.120">
    <property type="entry name" value="Probable tRNA modification gtpase trme, domain 1"/>
    <property type="match status" value="1"/>
</dbReference>
<feature type="domain" description="Aminomethyltransferase C-terminal" evidence="2">
    <location>
        <begin position="278"/>
        <end position="353"/>
    </location>
</feature>
<dbReference type="Proteomes" id="UP000602284">
    <property type="component" value="Unassembled WGS sequence"/>
</dbReference>
<evidence type="ECO:0000259" key="2">
    <source>
        <dbReference type="Pfam" id="PF08669"/>
    </source>
</evidence>
<organism evidence="3 4">
    <name type="scientific">Tumebacillus amylolyticus</name>
    <dbReference type="NCBI Taxonomy" id="2801339"/>
    <lineage>
        <taxon>Bacteria</taxon>
        <taxon>Bacillati</taxon>
        <taxon>Bacillota</taxon>
        <taxon>Bacilli</taxon>
        <taxon>Bacillales</taxon>
        <taxon>Alicyclobacillaceae</taxon>
        <taxon>Tumebacillus</taxon>
    </lineage>
</organism>
<dbReference type="InterPro" id="IPR006222">
    <property type="entry name" value="GCVT_N"/>
</dbReference>
<dbReference type="EMBL" id="JAEQNB010000003">
    <property type="protein sequence ID" value="MBL0387159.1"/>
    <property type="molecule type" value="Genomic_DNA"/>
</dbReference>
<dbReference type="SUPFAM" id="SSF103025">
    <property type="entry name" value="Folate-binding domain"/>
    <property type="match status" value="1"/>
</dbReference>
<dbReference type="InterPro" id="IPR027266">
    <property type="entry name" value="TrmE/GcvT-like"/>
</dbReference>
<feature type="domain" description="GCVT N-terminal" evidence="1">
    <location>
        <begin position="9"/>
        <end position="259"/>
    </location>
</feature>
<accession>A0ABS1JA47</accession>
<dbReference type="PIRSF" id="PIRSF006487">
    <property type="entry name" value="GcvT"/>
    <property type="match status" value="1"/>
</dbReference>
<evidence type="ECO:0000313" key="4">
    <source>
        <dbReference type="Proteomes" id="UP000602284"/>
    </source>
</evidence>
<comment type="caution">
    <text evidence="3">The sequence shown here is derived from an EMBL/GenBank/DDBJ whole genome shotgun (WGS) entry which is preliminary data.</text>
</comment>
<evidence type="ECO:0000313" key="3">
    <source>
        <dbReference type="EMBL" id="MBL0387159.1"/>
    </source>
</evidence>
<sequence length="365" mass="39736">MKTSILTQATQANGNLIEVGGHAVVATYTTEGEEYDALRNGIGIYDLSAVGKFEVGGDEHVNFLNELVTKDIEFLDVEKSIFTLLLNEEGNVIDAVTLHKKEESIIIETSVNGRDAVGAWLQERKTDEVEITDLSDDYALIAFEGPYSWKAAASLIDYDISLLPFQAFVATEIEGSEALLFRNGVTGEYGYKVLLANDAAVALWEKLVAHDAASYPVKAVGHSTLEIAMLEVRQPNVLVETEGLNVFESSLEWVVSFYKENFVGRDALDAKRGDGVNRRIVGFSIEEGELSEQDSVVLEDETIGTVLQVRNSGALGKKLGLALVDELFAVSGIALQAQNQAGERVTINTISSPYILPKSWAIKIA</sequence>
<dbReference type="Pfam" id="PF08669">
    <property type="entry name" value="GCV_T_C"/>
    <property type="match status" value="1"/>
</dbReference>
<protein>
    <submittedName>
        <fullName evidence="3">Aminomethyltransferase family protein</fullName>
    </submittedName>
</protein>
<evidence type="ECO:0000259" key="1">
    <source>
        <dbReference type="Pfam" id="PF01571"/>
    </source>
</evidence>
<reference evidence="3 4" key="1">
    <citation type="submission" date="2021-01" db="EMBL/GenBank/DDBJ databases">
        <title>Tumebacillus sp. strain ITR2 16S ribosomal RNA gene Genome sequencing and assembly.</title>
        <authorList>
            <person name="Kang M."/>
        </authorList>
    </citation>
    <scope>NUCLEOTIDE SEQUENCE [LARGE SCALE GENOMIC DNA]</scope>
    <source>
        <strain evidence="3 4">ITR2</strain>
    </source>
</reference>
<proteinExistence type="predicted"/>
<name>A0ABS1JA47_9BACL</name>
<gene>
    <name evidence="3" type="ORF">JJB07_10915</name>
</gene>
<dbReference type="Pfam" id="PF01571">
    <property type="entry name" value="GCV_T"/>
    <property type="match status" value="1"/>
</dbReference>
<keyword evidence="4" id="KW-1185">Reference proteome</keyword>
<dbReference type="RefSeq" id="WP_201634890.1">
    <property type="nucleotide sequence ID" value="NZ_JAEQNB010000003.1"/>
</dbReference>